<evidence type="ECO:0000256" key="2">
    <source>
        <dbReference type="ARBA" id="ARBA00009236"/>
    </source>
</evidence>
<evidence type="ECO:0000256" key="4">
    <source>
        <dbReference type="ARBA" id="ARBA00022898"/>
    </source>
</evidence>
<organism evidence="12 13">
    <name type="scientific">Neomoorella stamsii</name>
    <dbReference type="NCBI Taxonomy" id="1266720"/>
    <lineage>
        <taxon>Bacteria</taxon>
        <taxon>Bacillati</taxon>
        <taxon>Bacillota</taxon>
        <taxon>Clostridia</taxon>
        <taxon>Neomoorellales</taxon>
        <taxon>Neomoorellaceae</taxon>
        <taxon>Neomoorella</taxon>
    </lineage>
</organism>
<comment type="similarity">
    <text evidence="2 9">Belongs to the class-V pyridoxal-phosphate-dependent aminotransferase family.</text>
</comment>
<dbReference type="Gene3D" id="3.40.640.10">
    <property type="entry name" value="Type I PLP-dependent aspartate aminotransferase-like (Major domain)"/>
    <property type="match status" value="1"/>
</dbReference>
<evidence type="ECO:0000256" key="9">
    <source>
        <dbReference type="RuleBase" id="RU004075"/>
    </source>
</evidence>
<dbReference type="Proteomes" id="UP000239430">
    <property type="component" value="Unassembled WGS sequence"/>
</dbReference>
<comment type="caution">
    <text evidence="12">The sequence shown here is derived from an EMBL/GenBank/DDBJ whole genome shotgun (WGS) entry which is preliminary data.</text>
</comment>
<dbReference type="Gene3D" id="3.90.1150.10">
    <property type="entry name" value="Aspartate Aminotransferase, domain 1"/>
    <property type="match status" value="1"/>
</dbReference>
<evidence type="ECO:0000313" key="13">
    <source>
        <dbReference type="Proteomes" id="UP000239430"/>
    </source>
</evidence>
<proteinExistence type="inferred from homology"/>
<name>A0A9X7J2I2_9FIRM</name>
<evidence type="ECO:0000256" key="1">
    <source>
        <dbReference type="ARBA" id="ARBA00001933"/>
    </source>
</evidence>
<evidence type="ECO:0000313" key="12">
    <source>
        <dbReference type="EMBL" id="PRR72620.1"/>
    </source>
</evidence>
<dbReference type="PROSITE" id="PS00595">
    <property type="entry name" value="AA_TRANSFER_CLASS_5"/>
    <property type="match status" value="1"/>
</dbReference>
<evidence type="ECO:0000256" key="5">
    <source>
        <dbReference type="ARBA" id="ARBA00054899"/>
    </source>
</evidence>
<dbReference type="InterPro" id="IPR015421">
    <property type="entry name" value="PyrdxlP-dep_Trfase_major"/>
</dbReference>
<keyword evidence="13" id="KW-1185">Reference proteome</keyword>
<dbReference type="PANTHER" id="PTHR21152:SF40">
    <property type="entry name" value="ALANINE--GLYOXYLATE AMINOTRANSFERASE"/>
    <property type="match status" value="1"/>
</dbReference>
<dbReference type="InterPro" id="IPR015424">
    <property type="entry name" value="PyrdxlP-dep_Trfase"/>
</dbReference>
<dbReference type="PANTHER" id="PTHR21152">
    <property type="entry name" value="AMINOTRANSFERASE CLASS V"/>
    <property type="match status" value="1"/>
</dbReference>
<dbReference type="InterPro" id="IPR024169">
    <property type="entry name" value="SP_NH2Trfase/AEP_transaminase"/>
</dbReference>
<dbReference type="InterPro" id="IPR000192">
    <property type="entry name" value="Aminotrans_V_dom"/>
</dbReference>
<comment type="function">
    <text evidence="5">Soluble hydrogenase catalyzes both production and consumption of hydrogen from suitable artificial electron donors or acceptors. This subunit catalyzes the tritium-exchange activity.</text>
</comment>
<dbReference type="GO" id="GO:0004760">
    <property type="term" value="F:L-serine-pyruvate transaminase activity"/>
    <property type="evidence" value="ECO:0007669"/>
    <property type="project" value="TreeGrafter"/>
</dbReference>
<gene>
    <name evidence="12" type="ORF">MOST_17630</name>
</gene>
<dbReference type="PIRSF" id="PIRSF000524">
    <property type="entry name" value="SPT"/>
    <property type="match status" value="1"/>
</dbReference>
<sequence length="396" mass="41850">MFSMTDKQILLLPGPTPVPPRVALAMARPAINHRGPEFKALWEEVMEGLKDVFQTRSEVVILTASGTGGMEAAVANLISPGEKVLAVTIGAFGERFIQICRAFGVETEVMAFPYGQAADPLAIARRLEADTEHKIKAILVQHNETSTGVLNDIQAISRARGSHPALLIVDSISGLVAADLPMDAWHVDVVIAGSQKAFMLPPGLTMLAVSDRAWQAAEKCTNHRFYLDIKKARNSGLKGQTPFTPAVPLLYGLQESLRLLKTETLAGSFARHALMRDMVRAGVRALGLKLLADDTVASPAVTAVCVPEGMKPADIITPLREKFGVVVAGGQGDVKDRVFRIGHLGYVSCSDILAGLAALENVLIDAGVPVTRGAAVAAAGAILSEGMPAGVETLAS</sequence>
<dbReference type="GO" id="GO:0008453">
    <property type="term" value="F:alanine-glyoxylate transaminase activity"/>
    <property type="evidence" value="ECO:0007669"/>
    <property type="project" value="TreeGrafter"/>
</dbReference>
<dbReference type="EMBL" id="PVXL01000045">
    <property type="protein sequence ID" value="PRR72620.1"/>
    <property type="molecule type" value="Genomic_DNA"/>
</dbReference>
<dbReference type="FunFam" id="3.40.640.10:FF:000054">
    <property type="entry name" value="Serine--glyoxylate aminotransferase"/>
    <property type="match status" value="1"/>
</dbReference>
<evidence type="ECO:0000256" key="6">
    <source>
        <dbReference type="ARBA" id="ARBA00079151"/>
    </source>
</evidence>
<dbReference type="GO" id="GO:0019265">
    <property type="term" value="P:glycine biosynthetic process, by transamination of glyoxylate"/>
    <property type="evidence" value="ECO:0007669"/>
    <property type="project" value="TreeGrafter"/>
</dbReference>
<feature type="domain" description="Aminotransferase class V" evidence="11">
    <location>
        <begin position="30"/>
        <end position="331"/>
    </location>
</feature>
<keyword evidence="4 8" id="KW-0663">Pyridoxal phosphate</keyword>
<accession>A0A9X7J2I2</accession>
<comment type="subunit">
    <text evidence="3">Heterodimer of a large and a small subunit.</text>
</comment>
<reference evidence="12 13" key="1">
    <citation type="submission" date="2018-03" db="EMBL/GenBank/DDBJ databases">
        <title>Genome sequence of Moorella stamsii DSM 26217.</title>
        <authorList>
            <person name="Poehlein A."/>
            <person name="Daniel R."/>
        </authorList>
    </citation>
    <scope>NUCLEOTIDE SEQUENCE [LARGE SCALE GENOMIC DNA]</scope>
    <source>
        <strain evidence="13">DSM 26217</strain>
    </source>
</reference>
<evidence type="ECO:0000256" key="3">
    <source>
        <dbReference type="ARBA" id="ARBA00011771"/>
    </source>
</evidence>
<evidence type="ECO:0000256" key="7">
    <source>
        <dbReference type="PIRSR" id="PIRSR000524-1"/>
    </source>
</evidence>
<dbReference type="SUPFAM" id="SSF53383">
    <property type="entry name" value="PLP-dependent transferases"/>
    <property type="match status" value="1"/>
</dbReference>
<feature type="binding site" evidence="7">
    <location>
        <position position="340"/>
    </location>
    <ligand>
        <name>substrate</name>
    </ligand>
</feature>
<dbReference type="InterPro" id="IPR020578">
    <property type="entry name" value="Aminotrans_V_PyrdxlP_BS"/>
</dbReference>
<protein>
    <recommendedName>
        <fullName evidence="6">Tritium exchange subunit</fullName>
    </recommendedName>
</protein>
<dbReference type="Pfam" id="PF00266">
    <property type="entry name" value="Aminotran_5"/>
    <property type="match status" value="1"/>
</dbReference>
<dbReference type="InterPro" id="IPR015422">
    <property type="entry name" value="PyrdxlP-dep_Trfase_small"/>
</dbReference>
<evidence type="ECO:0000256" key="8">
    <source>
        <dbReference type="PIRSR" id="PIRSR000524-50"/>
    </source>
</evidence>
<evidence type="ECO:0000256" key="10">
    <source>
        <dbReference type="RuleBase" id="RU004504"/>
    </source>
</evidence>
<keyword evidence="12" id="KW-0560">Oxidoreductase</keyword>
<evidence type="ECO:0000259" key="11">
    <source>
        <dbReference type="Pfam" id="PF00266"/>
    </source>
</evidence>
<dbReference type="AlphaFoldDB" id="A0A9X7J2I2"/>
<dbReference type="GO" id="GO:0016491">
    <property type="term" value="F:oxidoreductase activity"/>
    <property type="evidence" value="ECO:0007669"/>
    <property type="project" value="UniProtKB-KW"/>
</dbReference>
<comment type="cofactor">
    <cofactor evidence="1 8 10">
        <name>pyridoxal 5'-phosphate</name>
        <dbReference type="ChEBI" id="CHEBI:597326"/>
    </cofactor>
</comment>
<feature type="modified residue" description="N6-(pyridoxal phosphate)lysine" evidence="8">
    <location>
        <position position="196"/>
    </location>
</feature>